<organism evidence="1">
    <name type="scientific">Schistosoma japonicum</name>
    <name type="common">Blood fluke</name>
    <dbReference type="NCBI Taxonomy" id="6182"/>
    <lineage>
        <taxon>Eukaryota</taxon>
        <taxon>Metazoa</taxon>
        <taxon>Spiralia</taxon>
        <taxon>Lophotrochozoa</taxon>
        <taxon>Platyhelminthes</taxon>
        <taxon>Trematoda</taxon>
        <taxon>Digenea</taxon>
        <taxon>Strigeidida</taxon>
        <taxon>Schistosomatoidea</taxon>
        <taxon>Schistosomatidae</taxon>
        <taxon>Schistosoma</taxon>
    </lineage>
</organism>
<reference evidence="1" key="2">
    <citation type="submission" date="2008-03" db="EMBL/GenBank/DDBJ databases">
        <authorList>
            <person name="Liu F."/>
            <person name="Lu J."/>
            <person name="Hu W."/>
            <person name="Wang S.-Y."/>
            <person name="Cui S.-J."/>
            <person name="Chi M."/>
            <person name="Yan Q."/>
            <person name="Wang X.-R."/>
            <person name="Song H.-D."/>
            <person name="Xu X.-N."/>
            <person name="Wang J.-J."/>
            <person name="Zhang X.-L."/>
            <person name="Zhang X."/>
            <person name="Wang Z.-Q."/>
            <person name="Xue C.-L."/>
            <person name="Brindley P.J."/>
            <person name="McManus D.P."/>
            <person name="Yang P.-Y."/>
            <person name="Feng Z."/>
            <person name="Chen Z."/>
            <person name="Han Z.-G."/>
        </authorList>
    </citation>
    <scope>NUCLEOTIDE SEQUENCE</scope>
</reference>
<gene>
    <name evidence="2" type="ORF">EWB00_011115</name>
</gene>
<reference evidence="2 3" key="3">
    <citation type="submission" date="2019-03" db="EMBL/GenBank/DDBJ databases">
        <title>An improved genome assembly of the fluke Schistosoma japonicum.</title>
        <authorList>
            <person name="Hu W."/>
            <person name="Luo F."/>
            <person name="Yin M."/>
            <person name="Mo X."/>
            <person name="Sun C."/>
            <person name="Wu Q."/>
            <person name="Zhu B."/>
            <person name="Xiang M."/>
            <person name="Wang J."/>
            <person name="Wang Y."/>
            <person name="Zhang T."/>
            <person name="Xu B."/>
            <person name="Zheng H."/>
            <person name="Feng Z."/>
        </authorList>
    </citation>
    <scope>NUCLEOTIDE SEQUENCE [LARGE SCALE GENOMIC DNA]</scope>
    <source>
        <strain evidence="2">HuSjv2</strain>
        <tissue evidence="2">Worms</tissue>
    </source>
</reference>
<evidence type="ECO:0000313" key="3">
    <source>
        <dbReference type="Proteomes" id="UP000311919"/>
    </source>
</evidence>
<evidence type="ECO:0000313" key="1">
    <source>
        <dbReference type="EMBL" id="ACE06833.1"/>
    </source>
</evidence>
<dbReference type="AlphaFoldDB" id="B5B7Q2"/>
<reference evidence="1" key="1">
    <citation type="journal article" date="2006" name="PLoS Pathog.">
        <title>New perspectives on host-parasite interplay by comparative transcriptomic and proteomic analyses of Schistosoma japonicum.</title>
        <authorList>
            <person name="Liu F."/>
            <person name="Lu J."/>
            <person name="Hu W."/>
            <person name="Wang S.Y."/>
            <person name="Cui S.J."/>
            <person name="Chi M."/>
            <person name="Yan Q."/>
            <person name="Wang X.R."/>
            <person name="Song H.D."/>
            <person name="Xu X.N."/>
            <person name="Wang J.J."/>
            <person name="Zhang X.L."/>
            <person name="Zhang X."/>
            <person name="Wang Z.Q."/>
            <person name="Xue C.L."/>
            <person name="Brindley P.J."/>
            <person name="McManus D.P."/>
            <person name="Yang P.Y."/>
            <person name="Feng Z."/>
            <person name="Chen Z."/>
            <person name="Han Z.G."/>
        </authorList>
    </citation>
    <scope>NUCLEOTIDE SEQUENCE</scope>
</reference>
<protein>
    <submittedName>
        <fullName evidence="1">Uncharacterized protein</fullName>
    </submittedName>
</protein>
<dbReference type="OrthoDB" id="6240246at2759"/>
<dbReference type="EMBL" id="EZ000053">
    <property type="protein sequence ID" value="ACE06833.1"/>
    <property type="molecule type" value="mRNA"/>
</dbReference>
<sequence>MNKRPLNTITPLLCITIRLENYIELRINDEYSTPIFQYRFEQYFSNPWKEPKKPIKTKLLLTYTSLILKNASWWPYRIEHSIKYKSVQKFLTLNQEHLRFAIGLYDEDYAEKQFVVMSTKHAYDVEKLIQLIDSQSLIWKYTLSNEINYPHKSMIKKLRIDCKESVPLGKTFNRTRLTDKSQNVHITNDLNSKNSGEYNLHNQIDGKLMNHSGGILVQQHQQQNSQQYYRDYTEYKPLSFISNNLDRNNFINDRRMIEPVQSTSNNSRYDIDRYKISHRKEKDESRTLKNKHSQTDTVYVVNDQKSWEVDIKHIRYDPIQGNILDDNGSVYLYTAHEID</sequence>
<proteinExistence type="evidence at transcript level"/>
<keyword evidence="3" id="KW-1185">Reference proteome</keyword>
<accession>B5B7Q2</accession>
<dbReference type="EMBL" id="SKCS01000093">
    <property type="protein sequence ID" value="TNN17379.1"/>
    <property type="molecule type" value="Genomic_DNA"/>
</dbReference>
<evidence type="ECO:0000313" key="2">
    <source>
        <dbReference type="EMBL" id="TNN17379.1"/>
    </source>
</evidence>
<name>B5B7Q2_SCHJA</name>
<dbReference type="Proteomes" id="UP000311919">
    <property type="component" value="Unassembled WGS sequence"/>
</dbReference>